<keyword evidence="4" id="KW-1185">Reference proteome</keyword>
<evidence type="ECO:0000313" key="2">
    <source>
        <dbReference type="EMBL" id="STC94432.1"/>
    </source>
</evidence>
<dbReference type="RefSeq" id="WP_123879744.1">
    <property type="nucleotide sequence ID" value="NZ_CP033920.1"/>
</dbReference>
<accession>A0A376DRZ5</accession>
<dbReference type="KEGG" id="ccau:EG346_15375"/>
<organism evidence="2 3">
    <name type="scientific">Chryseobacterium carnipullorum</name>
    <dbReference type="NCBI Taxonomy" id="1124835"/>
    <lineage>
        <taxon>Bacteria</taxon>
        <taxon>Pseudomonadati</taxon>
        <taxon>Bacteroidota</taxon>
        <taxon>Flavobacteriia</taxon>
        <taxon>Flavobacteriales</taxon>
        <taxon>Weeksellaceae</taxon>
        <taxon>Chryseobacterium group</taxon>
        <taxon>Chryseobacterium</taxon>
    </lineage>
</organism>
<dbReference type="Proteomes" id="UP000273270">
    <property type="component" value="Chromosome"/>
</dbReference>
<proteinExistence type="predicted"/>
<dbReference type="AlphaFoldDB" id="A0A376DRZ5"/>
<dbReference type="OrthoDB" id="9815006at2"/>
<accession>A0A3G6M3Q9</accession>
<evidence type="ECO:0000313" key="1">
    <source>
        <dbReference type="EMBL" id="AZA49477.1"/>
    </source>
</evidence>
<sequence>MLTRSQIEQLEQELQHIVSESKELDIKTKIENALDSMKNLANLYQQGDLLTKRTIGCLIFPQKVEFDGKSFQTPKMNIVAQCIYQYNNGLGNKKNRHRRVKSSNVGHVNLAGLYSNQLLQDIDNTIQVINNLQ</sequence>
<evidence type="ECO:0000313" key="4">
    <source>
        <dbReference type="Proteomes" id="UP000273270"/>
    </source>
</evidence>
<gene>
    <name evidence="1" type="ORF">EG346_15375</name>
    <name evidence="2" type="ORF">NCTC13533_01578</name>
</gene>
<reference evidence="4" key="3">
    <citation type="submission" date="2018-11" db="EMBL/GenBank/DDBJ databases">
        <title>Proposal to divide the Flavobacteriaceae and reorganize its genera based on Amino Acid Identity values calculated from whole genome sequences.</title>
        <authorList>
            <person name="Nicholson A.C."/>
            <person name="Gulvik C.A."/>
            <person name="Whitney A.M."/>
            <person name="Humrighouse B.W."/>
            <person name="Bell M."/>
            <person name="Holmes B."/>
            <person name="Steigerwalt A.G."/>
            <person name="Villarma A."/>
            <person name="Sheth M."/>
            <person name="Batra D."/>
            <person name="Pryor J."/>
            <person name="Bernardet J.-F."/>
            <person name="Hugo C."/>
            <person name="Kampfer P."/>
            <person name="Newman J."/>
            <person name="McQuiston J.R."/>
        </authorList>
    </citation>
    <scope>NUCLEOTIDE SEQUENCE [LARGE SCALE GENOMIC DNA]</scope>
    <source>
        <strain evidence="4">G0188</strain>
    </source>
</reference>
<protein>
    <submittedName>
        <fullName evidence="2">Uncharacterized protein</fullName>
    </submittedName>
</protein>
<dbReference type="Proteomes" id="UP000255224">
    <property type="component" value="Unassembled WGS sequence"/>
</dbReference>
<reference evidence="1" key="2">
    <citation type="submission" date="2018-11" db="EMBL/GenBank/DDBJ databases">
        <title>Proposal to divide the Flavobacteriaceae and reorganize its genera based on Amino Acid Identity values calculated from whole genome sequences.</title>
        <authorList>
            <person name="Nicholson A.C."/>
            <person name="Gulvik C.A."/>
            <person name="Whitney A.M."/>
            <person name="Humrighouse B.W."/>
            <person name="Bell M."/>
            <person name="Holmes B."/>
            <person name="Steigerwalt A."/>
            <person name="Villarma A."/>
            <person name="Sheth M."/>
            <person name="Batra D."/>
            <person name="Pryor J."/>
            <person name="Bernardet J.-F."/>
            <person name="Hugo C."/>
            <person name="Kampfer P."/>
            <person name="Newman J."/>
            <person name="Mcquiston J.R."/>
        </authorList>
    </citation>
    <scope>NUCLEOTIDE SEQUENCE [LARGE SCALE GENOMIC DNA]</scope>
    <source>
        <strain evidence="1">G0188</strain>
    </source>
</reference>
<name>A0A376DRZ5_CHRCU</name>
<evidence type="ECO:0000313" key="3">
    <source>
        <dbReference type="Proteomes" id="UP000255224"/>
    </source>
</evidence>
<dbReference type="EMBL" id="CP033920">
    <property type="protein sequence ID" value="AZA49477.1"/>
    <property type="molecule type" value="Genomic_DNA"/>
</dbReference>
<reference evidence="2 3" key="1">
    <citation type="submission" date="2018-06" db="EMBL/GenBank/DDBJ databases">
        <authorList>
            <consortium name="Pathogen Informatics"/>
            <person name="Doyle S."/>
        </authorList>
    </citation>
    <scope>NUCLEOTIDE SEQUENCE [LARGE SCALE GENOMIC DNA]</scope>
    <source>
        <strain evidence="2 3">NCTC13533</strain>
    </source>
</reference>
<dbReference type="EMBL" id="UFVQ01000003">
    <property type="protein sequence ID" value="STC94432.1"/>
    <property type="molecule type" value="Genomic_DNA"/>
</dbReference>